<organism evidence="1 2">
    <name type="scientific">Paenibacillus melissococcoides</name>
    <dbReference type="NCBI Taxonomy" id="2912268"/>
    <lineage>
        <taxon>Bacteria</taxon>
        <taxon>Bacillati</taxon>
        <taxon>Bacillota</taxon>
        <taxon>Bacilli</taxon>
        <taxon>Bacillales</taxon>
        <taxon>Paenibacillaceae</taxon>
        <taxon>Paenibacillus</taxon>
    </lineage>
</organism>
<dbReference type="RefSeq" id="WP_261945477.1">
    <property type="nucleotide sequence ID" value="NZ_CALYLO010000010.1"/>
</dbReference>
<evidence type="ECO:0000313" key="1">
    <source>
        <dbReference type="EMBL" id="CAH8248462.1"/>
    </source>
</evidence>
<dbReference type="Proteomes" id="UP001154322">
    <property type="component" value="Unassembled WGS sequence"/>
</dbReference>
<proteinExistence type="predicted"/>
<reference evidence="1" key="1">
    <citation type="submission" date="2022-06" db="EMBL/GenBank/DDBJ databases">
        <authorList>
            <person name="Dietemann V."/>
            <person name="Ory F."/>
            <person name="Dainat B."/>
            <person name="Oberhansli S."/>
        </authorList>
    </citation>
    <scope>NUCLEOTIDE SEQUENCE</scope>
    <source>
        <strain evidence="1">Ena-SAMPLE-TAB-26-04-2022-14:26:32:270-5432</strain>
    </source>
</reference>
<dbReference type="EMBL" id="CALYLO010000010">
    <property type="protein sequence ID" value="CAH8248462.1"/>
    <property type="molecule type" value="Genomic_DNA"/>
</dbReference>
<keyword evidence="2" id="KW-1185">Reference proteome</keyword>
<gene>
    <name evidence="1" type="ORF">WJ0W_007130</name>
</gene>
<accession>A0ABM9G8W3</accession>
<name>A0ABM9G8W3_9BACL</name>
<comment type="caution">
    <text evidence="1">The sequence shown here is derived from an EMBL/GenBank/DDBJ whole genome shotgun (WGS) entry which is preliminary data.</text>
</comment>
<sequence length="573" mass="65524">MKTLRDTWFNGLFCYHEFRSSVQINSYFERLGFNGLGYVRNNPFATSFMSIASYSSPAGSYDERTSKLAEGERVRIPWMIEFEKNHDTRLIEAFEVHEYLCGFGIDPKDIIIWVTPAGSIYMAVNPNIYSCVGAADQLCRRNQNITRHLVKKLDLKSIDMAHYSPQRVIRTFNSRHSSGYVVPITYNQLGHVLHNVKGLTRKPVDLQRFWMPCIEAPEWTSFVWACDSESIVADKEKEEFKLARRSCVDYFMANPEKIHVGIRNQVLVSMGIAAQASSDYSSEDVASAASRFQGRMNRKEIERPLRSIERRETLFSCQKVCSYLAQSDIDVESLCSACPFKRQMEDIAEAKEKVTDFMVYADHIGILFEQKWPLQDIMTYFEMSLAGVFRGKQSLQTLPRSTKQKYTRILSLLGLSTNEDGYIIFDRKRGYKVPLVFLHVAKRMGGVRLRQFLKLLSKSYRTAKSGYLTRMGKEGIQKTLKLGERAYYYVLAHFRELGMITRFSCTWKLTFGVAKITKFEKRKKLQSKLTQRAPKKMTIDAVASGFLEVAASFWAPPISISNLGGSRGGGDPG</sequence>
<evidence type="ECO:0008006" key="3">
    <source>
        <dbReference type="Google" id="ProtNLM"/>
    </source>
</evidence>
<protein>
    <recommendedName>
        <fullName evidence="3">DOD-type homing endonuclease domain-containing protein</fullName>
    </recommendedName>
</protein>
<evidence type="ECO:0000313" key="2">
    <source>
        <dbReference type="Proteomes" id="UP001154322"/>
    </source>
</evidence>